<dbReference type="Ensembl" id="ENSSORT00005054319.1">
    <property type="protein sequence ID" value="ENSSORP00005053065.1"/>
    <property type="gene ID" value="ENSSORG00005023895.1"/>
</dbReference>
<dbReference type="PANTHER" id="PTHR11337">
    <property type="entry name" value="MUCIN/PORIMIN"/>
    <property type="match status" value="1"/>
</dbReference>
<evidence type="ECO:0008006" key="11">
    <source>
        <dbReference type="Google" id="ProtNLM"/>
    </source>
</evidence>
<organism evidence="9 10">
    <name type="scientific">Sphaeramia orbicularis</name>
    <name type="common">orbiculate cardinalfish</name>
    <dbReference type="NCBI Taxonomy" id="375764"/>
    <lineage>
        <taxon>Eukaryota</taxon>
        <taxon>Metazoa</taxon>
        <taxon>Chordata</taxon>
        <taxon>Craniata</taxon>
        <taxon>Vertebrata</taxon>
        <taxon>Euteleostomi</taxon>
        <taxon>Actinopterygii</taxon>
        <taxon>Neopterygii</taxon>
        <taxon>Teleostei</taxon>
        <taxon>Neoteleostei</taxon>
        <taxon>Acanthomorphata</taxon>
        <taxon>Gobiaria</taxon>
        <taxon>Kurtiformes</taxon>
        <taxon>Apogonoidei</taxon>
        <taxon>Apogonidae</taxon>
        <taxon>Apogoninae</taxon>
        <taxon>Sphaeramia</taxon>
    </lineage>
</organism>
<keyword evidence="4" id="KW-0732">Signal</keyword>
<evidence type="ECO:0000256" key="1">
    <source>
        <dbReference type="ARBA" id="ARBA00004479"/>
    </source>
</evidence>
<proteinExistence type="inferred from homology"/>
<evidence type="ECO:0000256" key="4">
    <source>
        <dbReference type="ARBA" id="ARBA00022729"/>
    </source>
</evidence>
<protein>
    <recommendedName>
        <fullName evidence="11">CD164 molecule, sialomucin</fullName>
    </recommendedName>
</protein>
<dbReference type="GO" id="GO:0016020">
    <property type="term" value="C:membrane"/>
    <property type="evidence" value="ECO:0007669"/>
    <property type="project" value="UniProtKB-SubCell"/>
</dbReference>
<comment type="similarity">
    <text evidence="2">Belongs to the CD164 family.</text>
</comment>
<reference evidence="9" key="2">
    <citation type="submission" date="2025-08" db="UniProtKB">
        <authorList>
            <consortium name="Ensembl"/>
        </authorList>
    </citation>
    <scope>IDENTIFICATION</scope>
</reference>
<keyword evidence="5 8" id="KW-1133">Transmembrane helix</keyword>
<reference evidence="9" key="1">
    <citation type="submission" date="2019-06" db="EMBL/GenBank/DDBJ databases">
        <authorList>
            <consortium name="Wellcome Sanger Institute Data Sharing"/>
        </authorList>
    </citation>
    <scope>NUCLEOTIDE SEQUENCE [LARGE SCALE GENOMIC DNA]</scope>
</reference>
<keyword evidence="3 8" id="KW-0812">Transmembrane</keyword>
<evidence type="ECO:0000256" key="7">
    <source>
        <dbReference type="ARBA" id="ARBA00023180"/>
    </source>
</evidence>
<keyword evidence="10" id="KW-1185">Reference proteome</keyword>
<name>A0A673CG12_9TELE</name>
<dbReference type="Pfam" id="PF05283">
    <property type="entry name" value="MGC-24"/>
    <property type="match status" value="1"/>
</dbReference>
<dbReference type="AlphaFoldDB" id="A0A673CG12"/>
<keyword evidence="7" id="KW-0325">Glycoprotein</keyword>
<reference evidence="9" key="3">
    <citation type="submission" date="2025-09" db="UniProtKB">
        <authorList>
            <consortium name="Ensembl"/>
        </authorList>
    </citation>
    <scope>IDENTIFICATION</scope>
</reference>
<evidence type="ECO:0000256" key="2">
    <source>
        <dbReference type="ARBA" id="ARBA00005341"/>
    </source>
</evidence>
<dbReference type="Proteomes" id="UP000472271">
    <property type="component" value="Chromosome 11"/>
</dbReference>
<dbReference type="PANTHER" id="PTHR11337:SF11">
    <property type="entry name" value="CD164 SIALOMUCIN-LIKE 2 PROTEIN"/>
    <property type="match status" value="1"/>
</dbReference>
<evidence type="ECO:0000256" key="5">
    <source>
        <dbReference type="ARBA" id="ARBA00022989"/>
    </source>
</evidence>
<evidence type="ECO:0000313" key="9">
    <source>
        <dbReference type="Ensembl" id="ENSSORP00005053065.1"/>
    </source>
</evidence>
<evidence type="ECO:0000256" key="8">
    <source>
        <dbReference type="SAM" id="Phobius"/>
    </source>
</evidence>
<feature type="transmembrane region" description="Helical" evidence="8">
    <location>
        <begin position="85"/>
        <end position="106"/>
    </location>
</feature>
<evidence type="ECO:0000256" key="3">
    <source>
        <dbReference type="ARBA" id="ARBA00022692"/>
    </source>
</evidence>
<comment type="subcellular location">
    <subcellularLocation>
        <location evidence="1">Membrane</location>
        <topology evidence="1">Single-pass type I membrane protein</topology>
    </subcellularLocation>
</comment>
<dbReference type="GO" id="GO:0031410">
    <property type="term" value="C:cytoplasmic vesicle"/>
    <property type="evidence" value="ECO:0007669"/>
    <property type="project" value="TreeGrafter"/>
</dbReference>
<dbReference type="InParanoid" id="A0A673CG12"/>
<dbReference type="InterPro" id="IPR007947">
    <property type="entry name" value="CD164_MGC24"/>
</dbReference>
<sequence length="117" mass="13006">MTDQGDTADDGRNCSWTRVSELCVRQSFLHCSTEKMILLSPSTHTHPPCHRVFSPVKPISFSVADDNSPKPSPEFSQAKFDMSSFIGGIILVLCVQAGGFFAMRFLKSKEQSNYDPM</sequence>
<keyword evidence="6 8" id="KW-0472">Membrane</keyword>
<evidence type="ECO:0000313" key="10">
    <source>
        <dbReference type="Proteomes" id="UP000472271"/>
    </source>
</evidence>
<accession>A0A673CG12</accession>
<evidence type="ECO:0000256" key="6">
    <source>
        <dbReference type="ARBA" id="ARBA00023136"/>
    </source>
</evidence>